<comment type="caution">
    <text evidence="2">The sequence shown here is derived from an EMBL/GenBank/DDBJ whole genome shotgun (WGS) entry which is preliminary data.</text>
</comment>
<keyword evidence="3" id="KW-1185">Reference proteome</keyword>
<protein>
    <submittedName>
        <fullName evidence="2">Uncharacterized protein</fullName>
    </submittedName>
</protein>
<sequence>MTRDADALLPPPDQTPTYCRTCRRALNRWETAGGQVDFIHAAEQRGASTDHPARPAPITEITDPIIECDFCSATGATWIYVCADQETDTRIVTSKTVDLRDYHQRHHAARTRNVQTTAGPLSRWGTRWSACTPCAERIEDRDLMGLIARVTDAMPAKFTRGKKLVSVRGLLHENYSTVFATMRPGRGRIIPQHPLGVWDSTGAGNPEGVSSNPESVSSAAPTGSVKDRAE</sequence>
<dbReference type="Proteomes" id="UP001500218">
    <property type="component" value="Unassembled WGS sequence"/>
</dbReference>
<feature type="region of interest" description="Disordered" evidence="1">
    <location>
        <begin position="191"/>
        <end position="230"/>
    </location>
</feature>
<name>A0ABP4YI52_9ACTN</name>
<accession>A0ABP4YI52</accession>
<organism evidence="2 3">
    <name type="scientific">Luedemannella flava</name>
    <dbReference type="NCBI Taxonomy" id="349316"/>
    <lineage>
        <taxon>Bacteria</taxon>
        <taxon>Bacillati</taxon>
        <taxon>Actinomycetota</taxon>
        <taxon>Actinomycetes</taxon>
        <taxon>Micromonosporales</taxon>
        <taxon>Micromonosporaceae</taxon>
        <taxon>Luedemannella</taxon>
    </lineage>
</organism>
<gene>
    <name evidence="2" type="ORF">GCM10009682_35740</name>
</gene>
<dbReference type="EMBL" id="BAAALT010000105">
    <property type="protein sequence ID" value="GAA1811012.1"/>
    <property type="molecule type" value="Genomic_DNA"/>
</dbReference>
<dbReference type="RefSeq" id="WP_344132995.1">
    <property type="nucleotide sequence ID" value="NZ_BAAALT010000105.1"/>
</dbReference>
<reference evidence="3" key="1">
    <citation type="journal article" date="2019" name="Int. J. Syst. Evol. Microbiol.">
        <title>The Global Catalogue of Microorganisms (GCM) 10K type strain sequencing project: providing services to taxonomists for standard genome sequencing and annotation.</title>
        <authorList>
            <consortium name="The Broad Institute Genomics Platform"/>
            <consortium name="The Broad Institute Genome Sequencing Center for Infectious Disease"/>
            <person name="Wu L."/>
            <person name="Ma J."/>
        </authorList>
    </citation>
    <scope>NUCLEOTIDE SEQUENCE [LARGE SCALE GENOMIC DNA]</scope>
    <source>
        <strain evidence="3">JCM 13250</strain>
    </source>
</reference>
<proteinExistence type="predicted"/>
<feature type="compositionally biased region" description="Polar residues" evidence="1">
    <location>
        <begin position="208"/>
        <end position="221"/>
    </location>
</feature>
<evidence type="ECO:0000313" key="3">
    <source>
        <dbReference type="Proteomes" id="UP001500218"/>
    </source>
</evidence>
<evidence type="ECO:0000313" key="2">
    <source>
        <dbReference type="EMBL" id="GAA1811012.1"/>
    </source>
</evidence>
<evidence type="ECO:0000256" key="1">
    <source>
        <dbReference type="SAM" id="MobiDB-lite"/>
    </source>
</evidence>